<evidence type="ECO:0000256" key="1">
    <source>
        <dbReference type="SAM" id="MobiDB-lite"/>
    </source>
</evidence>
<protein>
    <recommendedName>
        <fullName evidence="3">Lipoprotein</fullName>
    </recommendedName>
</protein>
<dbReference type="EMBL" id="CP124577">
    <property type="protein sequence ID" value="WZE66038.1"/>
    <property type="molecule type" value="Genomic_DNA"/>
</dbReference>
<dbReference type="PROSITE" id="PS51257">
    <property type="entry name" value="PROKAR_LIPOPROTEIN"/>
    <property type="match status" value="1"/>
</dbReference>
<sequence length="310" mass="34467">MNYKSLAGLTIASALLLGACGEEKTVNKGRENTTQSTTNEDKGFANEEKQYNQYSKALQEYAAKLNEIAEGNDASLDSEDIVSQKSVDQYKSDSQKYKDAKENFIKDTKDLKIMKDATLDKMLNDIATVYSMAYEENAKNLEVGINDANYSDASLLAGLFTNAAHISALEYINAELENYGKEELDANLTEKIANNLSELVYTDTDDVDEAYNDMHKASISLTDIPSDANDKLITPGFTMELFKAAGMNDGTKDTTVSEYNDTVARYNKETNPLIVMGEIKEPTTMDINNNLISRWNSLVDVYDENGIERE</sequence>
<evidence type="ECO:0000313" key="2">
    <source>
        <dbReference type="EMBL" id="WZE66038.1"/>
    </source>
</evidence>
<organism evidence="2">
    <name type="scientific">Macrococcus psychrotolerans</name>
    <dbReference type="NCBI Taxonomy" id="3039389"/>
    <lineage>
        <taxon>Bacteria</taxon>
        <taxon>Bacillati</taxon>
        <taxon>Bacillota</taxon>
        <taxon>Bacilli</taxon>
        <taxon>Bacillales</taxon>
        <taxon>Staphylococcaceae</taxon>
        <taxon>Macrococcus</taxon>
    </lineage>
</organism>
<accession>A0AAU6R7F4</accession>
<reference evidence="2" key="1">
    <citation type="submission" date="2023-04" db="EMBL/GenBank/DDBJ databases">
        <title>Macrococci isolated from food, foodproducing animals, and human clinical materials.</title>
        <authorList>
            <person name="Maslanova I."/>
            <person name="Svec P."/>
            <person name="Sedlacek I."/>
            <person name="Novakova D."/>
            <person name="Keller J.E."/>
            <person name="Schwendener S."/>
            <person name="Finstrlova A."/>
            <person name="Botka T."/>
            <person name="Kovarovic V."/>
            <person name="Petras P."/>
            <person name="Perreten V."/>
            <person name="Pantucek R."/>
        </authorList>
    </citation>
    <scope>NUCLEOTIDE SEQUENCE</scope>
    <source>
        <strain evidence="2">NRL/St 21/332</strain>
    </source>
</reference>
<evidence type="ECO:0008006" key="3">
    <source>
        <dbReference type="Google" id="ProtNLM"/>
    </source>
</evidence>
<name>A0AAU6R7F4_9STAP</name>
<dbReference type="AlphaFoldDB" id="A0AAU6R7F4"/>
<feature type="region of interest" description="Disordered" evidence="1">
    <location>
        <begin position="27"/>
        <end position="46"/>
    </location>
</feature>
<proteinExistence type="predicted"/>
<dbReference type="RefSeq" id="WP_420493809.1">
    <property type="nucleotide sequence ID" value="NZ_CP124577.1"/>
</dbReference>
<gene>
    <name evidence="2" type="ORF">QA541_07210</name>
</gene>